<protein>
    <recommendedName>
        <fullName evidence="3">ATP/GTP-binding protein</fullName>
    </recommendedName>
</protein>
<dbReference type="OrthoDB" id="3742379at2"/>
<dbReference type="EMBL" id="RSEC01000055">
    <property type="protein sequence ID" value="RSD14917.1"/>
    <property type="molecule type" value="Genomic_DNA"/>
</dbReference>
<keyword evidence="2" id="KW-1185">Reference proteome</keyword>
<accession>A0A3R9EQG3</accession>
<dbReference type="Proteomes" id="UP000267081">
    <property type="component" value="Unassembled WGS sequence"/>
</dbReference>
<reference evidence="1 2" key="1">
    <citation type="submission" date="2018-12" db="EMBL/GenBank/DDBJ databases">
        <title>Amycolatopsis eburnea sp. nov. actinomycete associate with arbuscular mycorrhiza fungal spore.</title>
        <authorList>
            <person name="Lumyong S."/>
            <person name="Chaiya L."/>
        </authorList>
    </citation>
    <scope>NUCLEOTIDE SEQUENCE [LARGE SCALE GENOMIC DNA]</scope>
    <source>
        <strain evidence="1 2">GLM-1</strain>
    </source>
</reference>
<evidence type="ECO:0000313" key="2">
    <source>
        <dbReference type="Proteomes" id="UP000267081"/>
    </source>
</evidence>
<name>A0A3R9EQG3_9PSEU</name>
<sequence length="193" mass="20011">MKLLICQGGGALQGWPRVVFAPNGQPAVVPQVSPAELAEQAISEMGLSAPDIRLAPPADSPHGATIGFPVWMWTARREATVGPVTRTASAGSVTVTATATLAKIDWSMGDGATVSCPGPGTEFTDDRAGQPSPTCGHVYRALAGGGVAGINATSRWEIRWSGGGQSAFRTMALTSSSRLPVREIRTLNTGRSR</sequence>
<organism evidence="1 2">
    <name type="scientific">Amycolatopsis eburnea</name>
    <dbReference type="NCBI Taxonomy" id="2267691"/>
    <lineage>
        <taxon>Bacteria</taxon>
        <taxon>Bacillati</taxon>
        <taxon>Actinomycetota</taxon>
        <taxon>Actinomycetes</taxon>
        <taxon>Pseudonocardiales</taxon>
        <taxon>Pseudonocardiaceae</taxon>
        <taxon>Amycolatopsis</taxon>
    </lineage>
</organism>
<proteinExistence type="predicted"/>
<dbReference type="AlphaFoldDB" id="A0A3R9EQG3"/>
<evidence type="ECO:0008006" key="3">
    <source>
        <dbReference type="Google" id="ProtNLM"/>
    </source>
</evidence>
<evidence type="ECO:0000313" key="1">
    <source>
        <dbReference type="EMBL" id="RSD14917.1"/>
    </source>
</evidence>
<comment type="caution">
    <text evidence="1">The sequence shown here is derived from an EMBL/GenBank/DDBJ whole genome shotgun (WGS) entry which is preliminary data.</text>
</comment>
<gene>
    <name evidence="1" type="ORF">EIY87_24815</name>
</gene>